<evidence type="ECO:0000256" key="1">
    <source>
        <dbReference type="ARBA" id="ARBA00004442"/>
    </source>
</evidence>
<dbReference type="Pfam" id="PF07980">
    <property type="entry name" value="SusD_RagB"/>
    <property type="match status" value="1"/>
</dbReference>
<evidence type="ECO:0000256" key="5">
    <source>
        <dbReference type="ARBA" id="ARBA00023237"/>
    </source>
</evidence>
<dbReference type="SUPFAM" id="SSF48452">
    <property type="entry name" value="TPR-like"/>
    <property type="match status" value="1"/>
</dbReference>
<comment type="subcellular location">
    <subcellularLocation>
        <location evidence="1">Cell outer membrane</location>
    </subcellularLocation>
</comment>
<evidence type="ECO:0000259" key="7">
    <source>
        <dbReference type="Pfam" id="PF14322"/>
    </source>
</evidence>
<dbReference type="Gene3D" id="1.25.40.390">
    <property type="match status" value="1"/>
</dbReference>
<evidence type="ECO:0000313" key="9">
    <source>
        <dbReference type="Proteomes" id="UP000295479"/>
    </source>
</evidence>
<evidence type="ECO:0000256" key="2">
    <source>
        <dbReference type="ARBA" id="ARBA00006275"/>
    </source>
</evidence>
<dbReference type="InterPro" id="IPR033985">
    <property type="entry name" value="SusD-like_N"/>
</dbReference>
<dbReference type="OrthoDB" id="5694214at2"/>
<comment type="caution">
    <text evidence="8">The sequence shown here is derived from an EMBL/GenBank/DDBJ whole genome shotgun (WGS) entry which is preliminary data.</text>
</comment>
<evidence type="ECO:0000259" key="6">
    <source>
        <dbReference type="Pfam" id="PF07980"/>
    </source>
</evidence>
<dbReference type="InterPro" id="IPR011990">
    <property type="entry name" value="TPR-like_helical_dom_sf"/>
</dbReference>
<organism evidence="8 9">
    <name type="scientific">Flavobacterium cellulosilyticum</name>
    <dbReference type="NCBI Taxonomy" id="2541731"/>
    <lineage>
        <taxon>Bacteria</taxon>
        <taxon>Pseudomonadati</taxon>
        <taxon>Bacteroidota</taxon>
        <taxon>Flavobacteriia</taxon>
        <taxon>Flavobacteriales</taxon>
        <taxon>Flavobacteriaceae</taxon>
        <taxon>Flavobacterium</taxon>
    </lineage>
</organism>
<reference evidence="8 9" key="1">
    <citation type="submission" date="2019-03" db="EMBL/GenBank/DDBJ databases">
        <title>Flavobacterium AR-3-4 sp. nov. isolated from arctic soil.</title>
        <authorList>
            <person name="Chaudhary D.K."/>
        </authorList>
    </citation>
    <scope>NUCLEOTIDE SEQUENCE [LARGE SCALE GENOMIC DNA]</scope>
    <source>
        <strain evidence="8 9">AR-3-4</strain>
    </source>
</reference>
<evidence type="ECO:0000256" key="3">
    <source>
        <dbReference type="ARBA" id="ARBA00022729"/>
    </source>
</evidence>
<evidence type="ECO:0000256" key="4">
    <source>
        <dbReference type="ARBA" id="ARBA00023136"/>
    </source>
</evidence>
<evidence type="ECO:0000313" key="8">
    <source>
        <dbReference type="EMBL" id="TDD96578.1"/>
    </source>
</evidence>
<dbReference type="EMBL" id="SMFK01000006">
    <property type="protein sequence ID" value="TDD96578.1"/>
    <property type="molecule type" value="Genomic_DNA"/>
</dbReference>
<dbReference type="GO" id="GO:0009279">
    <property type="term" value="C:cell outer membrane"/>
    <property type="evidence" value="ECO:0007669"/>
    <property type="project" value="UniProtKB-SubCell"/>
</dbReference>
<sequence length="523" mass="57598">MKKYNFIKYSIFAGALVLGVSCTNLDEKILDATDISTADPDAVLSSAYNGLKQFETQDGIFAVSEVSTDFIIVPTRAGDWGDGGAWLQDHFHTWTADSREVNSAWKQMLSSVYSCDLALAIKGIPASKKAEAQFLKAFYYYNAIDLYGQVPYREAGSNPDDFPKAWTSPEATAQIITLLEQALPNLPAKNTSDPSIASKDAANFLLAKIYLNKAVYDMPSHTGFNANNVANMNKVIQYVDAISSATTLAPDYWDNFKPSNNTCPELILTSRNVLGVDAVAGLGINGIKSRWYMSAHYNQIPSGWNGFSVLQEYYDKFDPSDRRIKNNDAAVIAAFGSPLGMRRGQQFDKGGVKPLTTRAQNGSLPLDFQSDLAGLPADGKIVSANWLERWGIRPQKYIPDVSNMEKPENDYVLFRYADALLMKAEAIVRGGTSTTTTASIAALLSSRQGITTVINLSTIPNIDKARATELWEEGWRRNDMIRFGTYTTSRATMKNTEAFRVLLPIPTTALLNPNIRQNPGYAN</sequence>
<dbReference type="AlphaFoldDB" id="A0A4R5C9P5"/>
<keyword evidence="9" id="KW-1185">Reference proteome</keyword>
<proteinExistence type="inferred from homology"/>
<dbReference type="InterPro" id="IPR012944">
    <property type="entry name" value="SusD_RagB_dom"/>
</dbReference>
<feature type="domain" description="RagB/SusD" evidence="6">
    <location>
        <begin position="361"/>
        <end position="521"/>
    </location>
</feature>
<dbReference type="PROSITE" id="PS51257">
    <property type="entry name" value="PROKAR_LIPOPROTEIN"/>
    <property type="match status" value="1"/>
</dbReference>
<comment type="similarity">
    <text evidence="2">Belongs to the SusD family.</text>
</comment>
<keyword evidence="3" id="KW-0732">Signal</keyword>
<feature type="domain" description="SusD-like N-terminal" evidence="7">
    <location>
        <begin position="36"/>
        <end position="211"/>
    </location>
</feature>
<protein>
    <submittedName>
        <fullName evidence="8">RagB/SusD family nutrient uptake outer membrane protein</fullName>
    </submittedName>
</protein>
<dbReference type="Pfam" id="PF14322">
    <property type="entry name" value="SusD-like_3"/>
    <property type="match status" value="1"/>
</dbReference>
<dbReference type="RefSeq" id="WP_132005749.1">
    <property type="nucleotide sequence ID" value="NZ_SMFK01000006.1"/>
</dbReference>
<keyword evidence="5" id="KW-0998">Cell outer membrane</keyword>
<dbReference type="Proteomes" id="UP000295479">
    <property type="component" value="Unassembled WGS sequence"/>
</dbReference>
<gene>
    <name evidence="8" type="ORF">E0F76_11255</name>
</gene>
<name>A0A4R5C9P5_9FLAO</name>
<keyword evidence="4" id="KW-0472">Membrane</keyword>
<accession>A0A4R5C9P5</accession>